<dbReference type="EMBL" id="BKCJ010103396">
    <property type="protein sequence ID" value="GEX35304.1"/>
    <property type="molecule type" value="Genomic_DNA"/>
</dbReference>
<feature type="region of interest" description="Disordered" evidence="1">
    <location>
        <begin position="1"/>
        <end position="57"/>
    </location>
</feature>
<comment type="caution">
    <text evidence="2">The sequence shown here is derived from an EMBL/GenBank/DDBJ whole genome shotgun (WGS) entry which is preliminary data.</text>
</comment>
<dbReference type="AlphaFoldDB" id="A0A699H4C1"/>
<feature type="compositionally biased region" description="Low complexity" evidence="1">
    <location>
        <begin position="1"/>
        <end position="33"/>
    </location>
</feature>
<organism evidence="2">
    <name type="scientific">Tanacetum cinerariifolium</name>
    <name type="common">Dalmatian daisy</name>
    <name type="synonym">Chrysanthemum cinerariifolium</name>
    <dbReference type="NCBI Taxonomy" id="118510"/>
    <lineage>
        <taxon>Eukaryota</taxon>
        <taxon>Viridiplantae</taxon>
        <taxon>Streptophyta</taxon>
        <taxon>Embryophyta</taxon>
        <taxon>Tracheophyta</taxon>
        <taxon>Spermatophyta</taxon>
        <taxon>Magnoliopsida</taxon>
        <taxon>eudicotyledons</taxon>
        <taxon>Gunneridae</taxon>
        <taxon>Pentapetalae</taxon>
        <taxon>asterids</taxon>
        <taxon>campanulids</taxon>
        <taxon>Asterales</taxon>
        <taxon>Asteraceae</taxon>
        <taxon>Asteroideae</taxon>
        <taxon>Anthemideae</taxon>
        <taxon>Anthemidinae</taxon>
        <taxon>Tanacetum</taxon>
    </lineage>
</organism>
<gene>
    <name evidence="2" type="ORF">Tci_307279</name>
</gene>
<name>A0A699H4C1_TANCI</name>
<reference evidence="2" key="1">
    <citation type="journal article" date="2019" name="Sci. Rep.">
        <title>Draft genome of Tanacetum cinerariifolium, the natural source of mosquito coil.</title>
        <authorList>
            <person name="Yamashiro T."/>
            <person name="Shiraishi A."/>
            <person name="Satake H."/>
            <person name="Nakayama K."/>
        </authorList>
    </citation>
    <scope>NUCLEOTIDE SEQUENCE</scope>
</reference>
<sequence length="191" mass="21041">MTSSLLPATSTTSNLPPATSTTTNLPPETFTTSNLPPTNSFTSQLPLATSTTSNLPTATSLTSQLPLTTSLTSHLHQSISTARACNINESDLFVVPVIGEVNLLIEAEIEEMDYVTMNEEVEGNVNLEPVKINTPRPSLYLHNETPRGTTYWEPNVDEHYLPLEGKRFDTIEECVEFYSVYTEKGGFEVKK</sequence>
<protein>
    <submittedName>
        <fullName evidence="2">Uncharacterized protein</fullName>
    </submittedName>
</protein>
<evidence type="ECO:0000313" key="2">
    <source>
        <dbReference type="EMBL" id="GEX35304.1"/>
    </source>
</evidence>
<feature type="compositionally biased region" description="Polar residues" evidence="1">
    <location>
        <begin position="34"/>
        <end position="54"/>
    </location>
</feature>
<evidence type="ECO:0000256" key="1">
    <source>
        <dbReference type="SAM" id="MobiDB-lite"/>
    </source>
</evidence>
<accession>A0A699H4C1</accession>
<proteinExistence type="predicted"/>